<accession>A0A5E4ML16</accession>
<protein>
    <recommendedName>
        <fullName evidence="3">Endonuclease-reverse transcriptase</fullName>
    </recommendedName>
</protein>
<sequence>MIFDRKIVRQIYEAWNEEGIWRVRKNKKIEQILENENIVKYIKLCRIRWLGLVERMNKERILKRVMHATRRQGRPMSRWIDEVKKYLQQMRIRNRRNVVKDRDNWRRIVLEAKAIMACRAYERKRACSLLRTRIERANLHSTLPPPRCRMSLMHRTRDSTAPEISVHGIQFSVGLSVTATPPGARCYTNLIN</sequence>
<dbReference type="AlphaFoldDB" id="A0A5E4ML16"/>
<gene>
    <name evidence="1" type="ORF">CINCED_3A006707</name>
</gene>
<proteinExistence type="predicted"/>
<evidence type="ECO:0000313" key="2">
    <source>
        <dbReference type="Proteomes" id="UP000325440"/>
    </source>
</evidence>
<evidence type="ECO:0008006" key="3">
    <source>
        <dbReference type="Google" id="ProtNLM"/>
    </source>
</evidence>
<reference evidence="1 2" key="1">
    <citation type="submission" date="2019-08" db="EMBL/GenBank/DDBJ databases">
        <authorList>
            <person name="Alioto T."/>
            <person name="Alioto T."/>
            <person name="Gomez Garrido J."/>
        </authorList>
    </citation>
    <scope>NUCLEOTIDE SEQUENCE [LARGE SCALE GENOMIC DNA]</scope>
</reference>
<evidence type="ECO:0000313" key="1">
    <source>
        <dbReference type="EMBL" id="VVC31621.1"/>
    </source>
</evidence>
<dbReference type="OrthoDB" id="6625894at2759"/>
<dbReference type="Proteomes" id="UP000325440">
    <property type="component" value="Unassembled WGS sequence"/>
</dbReference>
<dbReference type="EMBL" id="CABPRJ010000950">
    <property type="protein sequence ID" value="VVC31621.1"/>
    <property type="molecule type" value="Genomic_DNA"/>
</dbReference>
<organism evidence="1 2">
    <name type="scientific">Cinara cedri</name>
    <dbReference type="NCBI Taxonomy" id="506608"/>
    <lineage>
        <taxon>Eukaryota</taxon>
        <taxon>Metazoa</taxon>
        <taxon>Ecdysozoa</taxon>
        <taxon>Arthropoda</taxon>
        <taxon>Hexapoda</taxon>
        <taxon>Insecta</taxon>
        <taxon>Pterygota</taxon>
        <taxon>Neoptera</taxon>
        <taxon>Paraneoptera</taxon>
        <taxon>Hemiptera</taxon>
        <taxon>Sternorrhyncha</taxon>
        <taxon>Aphidomorpha</taxon>
        <taxon>Aphidoidea</taxon>
        <taxon>Aphididae</taxon>
        <taxon>Lachninae</taxon>
        <taxon>Cinara</taxon>
    </lineage>
</organism>
<name>A0A5E4ML16_9HEMI</name>
<keyword evidence="2" id="KW-1185">Reference proteome</keyword>